<dbReference type="GO" id="GO:0016758">
    <property type="term" value="F:hexosyltransferase activity"/>
    <property type="evidence" value="ECO:0007669"/>
    <property type="project" value="UniProtKB-ARBA"/>
</dbReference>
<dbReference type="EMBL" id="FQZN01000014">
    <property type="protein sequence ID" value="SHJ07533.1"/>
    <property type="molecule type" value="Genomic_DNA"/>
</dbReference>
<sequence length="92" mass="10535">MTEISIIVPVYKVENYLSQCISSILEQAFSDFELLLIDDSSPDRSSEICDDWAERDMRIRVFHQKNAGVSAVRNRGLREACGRYVVFVDSDD</sequence>
<dbReference type="Pfam" id="PF00535">
    <property type="entry name" value="Glycos_transf_2"/>
    <property type="match status" value="1"/>
</dbReference>
<dbReference type="InterPro" id="IPR001173">
    <property type="entry name" value="Glyco_trans_2-like"/>
</dbReference>
<dbReference type="PANTHER" id="PTHR22916:SF51">
    <property type="entry name" value="GLYCOSYLTRANSFERASE EPSH-RELATED"/>
    <property type="match status" value="1"/>
</dbReference>
<proteinExistence type="predicted"/>
<accession>A0A1M6GC65</accession>
<dbReference type="SUPFAM" id="SSF53448">
    <property type="entry name" value="Nucleotide-diphospho-sugar transferases"/>
    <property type="match status" value="1"/>
</dbReference>
<evidence type="ECO:0000256" key="2">
    <source>
        <dbReference type="ARBA" id="ARBA00022679"/>
    </source>
</evidence>
<gene>
    <name evidence="4" type="ORF">SAMN05444350_114119</name>
</gene>
<name>A0A1M6GC65_9BACE</name>
<dbReference type="eggNOG" id="COG0463">
    <property type="taxonomic scope" value="Bacteria"/>
</dbReference>
<dbReference type="CDD" id="cd00761">
    <property type="entry name" value="Glyco_tranf_GTA_type"/>
    <property type="match status" value="1"/>
</dbReference>
<reference evidence="5" key="1">
    <citation type="submission" date="2016-11" db="EMBL/GenBank/DDBJ databases">
        <authorList>
            <person name="Varghese N."/>
            <person name="Submissions S."/>
        </authorList>
    </citation>
    <scope>NUCLEOTIDE SEQUENCE [LARGE SCALE GENOMIC DNA]</scope>
    <source>
        <strain evidence="5">DSM 26884</strain>
    </source>
</reference>
<feature type="domain" description="Glycosyltransferase 2-like" evidence="3">
    <location>
        <begin position="5"/>
        <end position="92"/>
    </location>
</feature>
<dbReference type="InterPro" id="IPR029044">
    <property type="entry name" value="Nucleotide-diphossugar_trans"/>
</dbReference>
<evidence type="ECO:0000259" key="3">
    <source>
        <dbReference type="Pfam" id="PF00535"/>
    </source>
</evidence>
<dbReference type="AlphaFoldDB" id="A0A1M6GC65"/>
<evidence type="ECO:0000256" key="1">
    <source>
        <dbReference type="ARBA" id="ARBA00022676"/>
    </source>
</evidence>
<organism evidence="4 5">
    <name type="scientific">Bacteroides stercorirosoris</name>
    <dbReference type="NCBI Taxonomy" id="871324"/>
    <lineage>
        <taxon>Bacteria</taxon>
        <taxon>Pseudomonadati</taxon>
        <taxon>Bacteroidota</taxon>
        <taxon>Bacteroidia</taxon>
        <taxon>Bacteroidales</taxon>
        <taxon>Bacteroidaceae</taxon>
        <taxon>Bacteroides</taxon>
    </lineage>
</organism>
<protein>
    <submittedName>
        <fullName evidence="4">Glycosyl transferase family 2</fullName>
    </submittedName>
</protein>
<dbReference type="Gene3D" id="3.90.550.10">
    <property type="entry name" value="Spore Coat Polysaccharide Biosynthesis Protein SpsA, Chain A"/>
    <property type="match status" value="1"/>
</dbReference>
<evidence type="ECO:0000313" key="4">
    <source>
        <dbReference type="EMBL" id="SHJ07533.1"/>
    </source>
</evidence>
<dbReference type="Proteomes" id="UP000184192">
    <property type="component" value="Unassembled WGS sequence"/>
</dbReference>
<evidence type="ECO:0000313" key="5">
    <source>
        <dbReference type="Proteomes" id="UP000184192"/>
    </source>
</evidence>
<keyword evidence="2 4" id="KW-0808">Transferase</keyword>
<keyword evidence="1" id="KW-0328">Glycosyltransferase</keyword>
<keyword evidence="5" id="KW-1185">Reference proteome</keyword>
<dbReference type="PANTHER" id="PTHR22916">
    <property type="entry name" value="GLYCOSYLTRANSFERASE"/>
    <property type="match status" value="1"/>
</dbReference>